<name>A0ABC8BUM6_9ACTN</name>
<organism evidence="2 3">
    <name type="scientific">Kitasatospora albolonga</name>
    <dbReference type="NCBI Taxonomy" id="68173"/>
    <lineage>
        <taxon>Bacteria</taxon>
        <taxon>Bacillati</taxon>
        <taxon>Actinomycetota</taxon>
        <taxon>Actinomycetes</taxon>
        <taxon>Kitasatosporales</taxon>
        <taxon>Streptomycetaceae</taxon>
        <taxon>Kitasatospora</taxon>
    </lineage>
</organism>
<feature type="region of interest" description="Disordered" evidence="1">
    <location>
        <begin position="18"/>
        <end position="74"/>
    </location>
</feature>
<dbReference type="AlphaFoldDB" id="A0ABC8BUM6"/>
<sequence>MRRTTRAYADGAALRELLPRIVEPPNRFGSQREPGPRDRHPNGTQGGPGTSQGPDPISRIRPLTWSYSCRGGGI</sequence>
<evidence type="ECO:0000256" key="1">
    <source>
        <dbReference type="SAM" id="MobiDB-lite"/>
    </source>
</evidence>
<dbReference type="EMBL" id="CP020563">
    <property type="protein sequence ID" value="ARF73440.1"/>
    <property type="molecule type" value="Genomic_DNA"/>
</dbReference>
<evidence type="ECO:0000313" key="3">
    <source>
        <dbReference type="Proteomes" id="UP000192251"/>
    </source>
</evidence>
<proteinExistence type="predicted"/>
<protein>
    <submittedName>
        <fullName evidence="2">Uncharacterized protein</fullName>
    </submittedName>
</protein>
<dbReference type="Proteomes" id="UP000192251">
    <property type="component" value="Chromosome"/>
</dbReference>
<gene>
    <name evidence="2" type="ORF">B7C62_15090</name>
</gene>
<reference evidence="2 3" key="1">
    <citation type="submission" date="2017-04" db="EMBL/GenBank/DDBJ databases">
        <title>The complete genome sequence of Streptomyces albolongus YIM 101047, the producer of novel bafilomycins and novel odoriferous sesquiterpenoids.</title>
        <authorList>
            <person name="Yin M."/>
            <person name="Jiang Y."/>
        </authorList>
    </citation>
    <scope>NUCLEOTIDE SEQUENCE [LARGE SCALE GENOMIC DNA]</scope>
    <source>
        <strain evidence="2 3">YIM 101047</strain>
    </source>
</reference>
<dbReference type="KEGG" id="kab:B7C62_15090"/>
<evidence type="ECO:0000313" key="2">
    <source>
        <dbReference type="EMBL" id="ARF73440.1"/>
    </source>
</evidence>
<accession>A0ABC8BUM6</accession>
<keyword evidence="3" id="KW-1185">Reference proteome</keyword>